<evidence type="ECO:0000256" key="2">
    <source>
        <dbReference type="ARBA" id="ARBA00013064"/>
    </source>
</evidence>
<dbReference type="SUPFAM" id="SSF52821">
    <property type="entry name" value="Rhodanese/Cell cycle control phosphatase"/>
    <property type="match status" value="1"/>
</dbReference>
<dbReference type="PANTHER" id="PTHR10828">
    <property type="entry name" value="M-PHASE INDUCER PHOSPHATASE DUAL SPECIFICITY PHOSPHATASE CDC25"/>
    <property type="match status" value="1"/>
</dbReference>
<evidence type="ECO:0000256" key="9">
    <source>
        <dbReference type="ARBA" id="ARBA00067190"/>
    </source>
</evidence>
<dbReference type="Proteomes" id="UP001174694">
    <property type="component" value="Unassembled WGS sequence"/>
</dbReference>
<keyword evidence="3 10" id="KW-0132">Cell division</keyword>
<evidence type="ECO:0000256" key="10">
    <source>
        <dbReference type="RuleBase" id="RU368028"/>
    </source>
</evidence>
<comment type="similarity">
    <text evidence="1 10">Belongs to the MPI phosphatase family.</text>
</comment>
<evidence type="ECO:0000256" key="8">
    <source>
        <dbReference type="ARBA" id="ARBA00051722"/>
    </source>
</evidence>
<sequence>METSSPLAAMHPPAAMFGSRDLFHSRGHTHLAANPRASSGTFTLREQYVQKSNSDYFNVKSVRGSSPTASLAADLSANFRIDNDMSPHFPTPRRALFTTTTIMGAMEGRDYVTTPPLPPSSSPAPCDMMDISPLPLKAPFVSQIEVQSPTPVSTPDVSTPDDDMMQDSPIARPSLLEPPRPAVPERRKLGLRRPSLSRAKGYSTGGVAGRLHGENQLPQFKFGGLIGAENRGPSSLSLSECFEDSPPQERRPQSSHSPCANAPGALRSRTHFSSLGGASAVRNGSPIVAHARRPSNPFNRPRRQYRRSLSMFENPIDMIKQKKEESPPPTLQAVIDVEEPAEPVLPHFIPEGQNDNIPRISRSTFLDVLDGKYNEHYDQKVIIDCRFEYEYEGGHIDGAVNYNDKDLLSEHLFQTPMDGRTLLVFHCEYSAHRAPLMARHVRSEDRTANAECYPKLTYPEVYILEGGYSAFFSENRERCYPQAYVEMDAAEHASTCEREMDRLRQNRRGLHRAQTFAFGQKERSVYESPTAPGRASMCDDSPMMIGNSPILGNDRGHARRMVSF</sequence>
<dbReference type="GO" id="GO:0004725">
    <property type="term" value="F:protein tyrosine phosphatase activity"/>
    <property type="evidence" value="ECO:0007669"/>
    <property type="project" value="UniProtKB-UniRule"/>
</dbReference>
<dbReference type="GO" id="GO:0051301">
    <property type="term" value="P:cell division"/>
    <property type="evidence" value="ECO:0007669"/>
    <property type="project" value="UniProtKB-UniRule"/>
</dbReference>
<evidence type="ECO:0000256" key="5">
    <source>
        <dbReference type="ARBA" id="ARBA00022801"/>
    </source>
</evidence>
<dbReference type="InterPro" id="IPR036873">
    <property type="entry name" value="Rhodanese-like_dom_sf"/>
</dbReference>
<dbReference type="GO" id="GO:0005634">
    <property type="term" value="C:nucleus"/>
    <property type="evidence" value="ECO:0007669"/>
    <property type="project" value="TreeGrafter"/>
</dbReference>
<dbReference type="FunFam" id="3.40.250.10:FF:000021">
    <property type="entry name" value="M-phase inducer phosphatase cdc-25.2"/>
    <property type="match status" value="1"/>
</dbReference>
<evidence type="ECO:0000313" key="14">
    <source>
        <dbReference type="Proteomes" id="UP001174694"/>
    </source>
</evidence>
<comment type="caution">
    <text evidence="13">The sequence shown here is derived from an EMBL/GenBank/DDBJ whole genome shotgun (WGS) entry which is preliminary data.</text>
</comment>
<dbReference type="InterPro" id="IPR001763">
    <property type="entry name" value="Rhodanese-like_dom"/>
</dbReference>
<dbReference type="Gene3D" id="3.40.250.10">
    <property type="entry name" value="Rhodanese-like domain"/>
    <property type="match status" value="1"/>
</dbReference>
<evidence type="ECO:0000256" key="4">
    <source>
        <dbReference type="ARBA" id="ARBA00022776"/>
    </source>
</evidence>
<comment type="function">
    <text evidence="10">Tyrosine protein phosphatase which functions as a dosage-dependent inducer of mitotic progression.</text>
</comment>
<protein>
    <recommendedName>
        <fullName evidence="9 10">M-phase inducer phosphatase</fullName>
        <ecNumber evidence="2 10">3.1.3.48</ecNumber>
    </recommendedName>
</protein>
<dbReference type="GO" id="GO:0110032">
    <property type="term" value="P:positive regulation of G2/MI transition of meiotic cell cycle"/>
    <property type="evidence" value="ECO:0007669"/>
    <property type="project" value="TreeGrafter"/>
</dbReference>
<keyword evidence="14" id="KW-1185">Reference proteome</keyword>
<reference evidence="13" key="1">
    <citation type="submission" date="2022-07" db="EMBL/GenBank/DDBJ databases">
        <title>Fungi with potential for degradation of polypropylene.</title>
        <authorList>
            <person name="Gostincar C."/>
        </authorList>
    </citation>
    <scope>NUCLEOTIDE SEQUENCE</scope>
    <source>
        <strain evidence="13">EXF-13308</strain>
    </source>
</reference>
<feature type="region of interest" description="Disordered" evidence="11">
    <location>
        <begin position="145"/>
        <end position="212"/>
    </location>
</feature>
<dbReference type="EMBL" id="JANBVO010000001">
    <property type="protein sequence ID" value="KAJ9157562.1"/>
    <property type="molecule type" value="Genomic_DNA"/>
</dbReference>
<dbReference type="PRINTS" id="PR00716">
    <property type="entry name" value="MPIPHPHTASE"/>
</dbReference>
<dbReference type="GO" id="GO:0000086">
    <property type="term" value="P:G2/M transition of mitotic cell cycle"/>
    <property type="evidence" value="ECO:0007669"/>
    <property type="project" value="TreeGrafter"/>
</dbReference>
<keyword evidence="6 10" id="KW-0904">Protein phosphatase</keyword>
<evidence type="ECO:0000256" key="7">
    <source>
        <dbReference type="ARBA" id="ARBA00023306"/>
    </source>
</evidence>
<evidence type="ECO:0000256" key="11">
    <source>
        <dbReference type="SAM" id="MobiDB-lite"/>
    </source>
</evidence>
<evidence type="ECO:0000256" key="3">
    <source>
        <dbReference type="ARBA" id="ARBA00022618"/>
    </source>
</evidence>
<dbReference type="PANTHER" id="PTHR10828:SF17">
    <property type="entry name" value="PROTEIN-TYROSINE-PHOSPHATASE"/>
    <property type="match status" value="1"/>
</dbReference>
<dbReference type="GO" id="GO:0005737">
    <property type="term" value="C:cytoplasm"/>
    <property type="evidence" value="ECO:0007669"/>
    <property type="project" value="TreeGrafter"/>
</dbReference>
<feature type="region of interest" description="Disordered" evidence="11">
    <location>
        <begin position="233"/>
        <end position="301"/>
    </location>
</feature>
<proteinExistence type="inferred from homology"/>
<dbReference type="GO" id="GO:0010971">
    <property type="term" value="P:positive regulation of G2/M transition of mitotic cell cycle"/>
    <property type="evidence" value="ECO:0007669"/>
    <property type="project" value="TreeGrafter"/>
</dbReference>
<name>A0AA38RVM3_9PEZI</name>
<gene>
    <name evidence="13" type="ORF">NKR23_g455</name>
</gene>
<keyword evidence="5 10" id="KW-0378">Hydrolase</keyword>
<dbReference type="AlphaFoldDB" id="A0AA38RVM3"/>
<evidence type="ECO:0000256" key="6">
    <source>
        <dbReference type="ARBA" id="ARBA00022912"/>
    </source>
</evidence>
<dbReference type="CDD" id="cd01530">
    <property type="entry name" value="Cdc25"/>
    <property type="match status" value="1"/>
</dbReference>
<keyword evidence="7 10" id="KW-0131">Cell cycle</keyword>
<feature type="compositionally biased region" description="Low complexity" evidence="11">
    <location>
        <begin position="148"/>
        <end position="158"/>
    </location>
</feature>
<organism evidence="13 14">
    <name type="scientific">Pleurostoma richardsiae</name>
    <dbReference type="NCBI Taxonomy" id="41990"/>
    <lineage>
        <taxon>Eukaryota</taxon>
        <taxon>Fungi</taxon>
        <taxon>Dikarya</taxon>
        <taxon>Ascomycota</taxon>
        <taxon>Pezizomycotina</taxon>
        <taxon>Sordariomycetes</taxon>
        <taxon>Sordariomycetidae</taxon>
        <taxon>Calosphaeriales</taxon>
        <taxon>Pleurostomataceae</taxon>
        <taxon>Pleurostoma</taxon>
    </lineage>
</organism>
<dbReference type="InterPro" id="IPR000751">
    <property type="entry name" value="MPI_Phosphatase"/>
</dbReference>
<comment type="catalytic activity">
    <reaction evidence="8 10">
        <text>O-phospho-L-tyrosyl-[protein] + H2O = L-tyrosyl-[protein] + phosphate</text>
        <dbReference type="Rhea" id="RHEA:10684"/>
        <dbReference type="Rhea" id="RHEA-COMP:10136"/>
        <dbReference type="Rhea" id="RHEA-COMP:20101"/>
        <dbReference type="ChEBI" id="CHEBI:15377"/>
        <dbReference type="ChEBI" id="CHEBI:43474"/>
        <dbReference type="ChEBI" id="CHEBI:46858"/>
        <dbReference type="ChEBI" id="CHEBI:61978"/>
        <dbReference type="EC" id="3.1.3.48"/>
    </reaction>
</comment>
<evidence type="ECO:0000313" key="13">
    <source>
        <dbReference type="EMBL" id="KAJ9157562.1"/>
    </source>
</evidence>
<evidence type="ECO:0000256" key="1">
    <source>
        <dbReference type="ARBA" id="ARBA00011065"/>
    </source>
</evidence>
<feature type="domain" description="Rhodanese" evidence="12">
    <location>
        <begin position="376"/>
        <end position="480"/>
    </location>
</feature>
<dbReference type="Pfam" id="PF00581">
    <property type="entry name" value="Rhodanese"/>
    <property type="match status" value="1"/>
</dbReference>
<dbReference type="SMART" id="SM00450">
    <property type="entry name" value="RHOD"/>
    <property type="match status" value="1"/>
</dbReference>
<evidence type="ECO:0000259" key="12">
    <source>
        <dbReference type="PROSITE" id="PS50206"/>
    </source>
</evidence>
<dbReference type="PROSITE" id="PS50206">
    <property type="entry name" value="RHODANESE_3"/>
    <property type="match status" value="1"/>
</dbReference>
<accession>A0AA38RVM3</accession>
<keyword evidence="4 10" id="KW-0498">Mitosis</keyword>
<dbReference type="EC" id="3.1.3.48" evidence="2 10"/>